<dbReference type="AlphaFoldDB" id="A0A7S2VI22"/>
<protein>
    <recommendedName>
        <fullName evidence="1">NXPE C-terminal domain-containing protein</fullName>
    </recommendedName>
</protein>
<organism evidence="2">
    <name type="scientific">Skeletonema marinoi</name>
    <dbReference type="NCBI Taxonomy" id="267567"/>
    <lineage>
        <taxon>Eukaryota</taxon>
        <taxon>Sar</taxon>
        <taxon>Stramenopiles</taxon>
        <taxon>Ochrophyta</taxon>
        <taxon>Bacillariophyta</taxon>
        <taxon>Coscinodiscophyceae</taxon>
        <taxon>Thalassiosirophycidae</taxon>
        <taxon>Thalassiosirales</taxon>
        <taxon>Skeletonemataceae</taxon>
        <taxon>Skeletonema</taxon>
        <taxon>Skeletonema marinoi-dohrnii complex</taxon>
    </lineage>
</organism>
<dbReference type="InterPro" id="IPR057106">
    <property type="entry name" value="NXPE4_C"/>
</dbReference>
<dbReference type="EMBL" id="HBGZ01033302">
    <property type="protein sequence ID" value="CAD9632300.1"/>
    <property type="molecule type" value="Transcribed_RNA"/>
</dbReference>
<evidence type="ECO:0000313" key="2">
    <source>
        <dbReference type="EMBL" id="CAD9632300.1"/>
    </source>
</evidence>
<evidence type="ECO:0000259" key="1">
    <source>
        <dbReference type="Pfam" id="PF24536"/>
    </source>
</evidence>
<name>A0A7S2VI22_9STRA</name>
<feature type="domain" description="NXPE C-terminal" evidence="1">
    <location>
        <begin position="84"/>
        <end position="125"/>
    </location>
</feature>
<reference evidence="2" key="1">
    <citation type="submission" date="2021-01" db="EMBL/GenBank/DDBJ databases">
        <authorList>
            <person name="Corre E."/>
            <person name="Pelletier E."/>
            <person name="Niang G."/>
            <person name="Scheremetjew M."/>
            <person name="Finn R."/>
            <person name="Kale V."/>
            <person name="Holt S."/>
            <person name="Cochrane G."/>
            <person name="Meng A."/>
            <person name="Brown T."/>
            <person name="Cohen L."/>
        </authorList>
    </citation>
    <scope>NUCLEOTIDE SEQUENCE</scope>
    <source>
        <strain evidence="2">SM1012Den-03</strain>
    </source>
</reference>
<accession>A0A7S2VI22</accession>
<proteinExistence type="predicted"/>
<dbReference type="Pfam" id="PF24536">
    <property type="entry name" value="NXPE4_C"/>
    <property type="match status" value="1"/>
</dbReference>
<gene>
    <name evidence="2" type="ORF">SMAR0320_LOCUS23850</name>
</gene>
<sequence>MRALSSISHPRPRRSKMAPLILLCVCSLFSFAIIHQYHALGSLRVKNAQHTGEEAMSTTTATTAICNNLNMLTSGSWNNVTKQWHPFNCSFTPFDKPRVDNCLSNKQIGFYGDSTLRNIAHELINLDKANITLAGWASSAKRYICGAGQIGSNGSSLAMYWTPSAFYQKPASMKSIGTDDVSIISISVWDMGTYYRGVNPWFVAMKKIILEAAKKRRNKPLYVMNLHNIYASKCTLKNDNDQGRKALKLCQECNKMDAMFAFRDAIASAVRCVKEDGYHNVYLIDTFGVTNSSFGEEHSDGVHFSSEVTQVELQVLLSAICNSSFQHDLNETLLSRGTCPSQPNFEEGRELGCKQY</sequence>